<dbReference type="OrthoDB" id="10611093at2759"/>
<proteinExistence type="predicted"/>
<keyword evidence="2" id="KW-1185">Reference proteome</keyword>
<reference evidence="2" key="1">
    <citation type="journal article" date="2020" name="Stud. Mycol.">
        <title>101 Dothideomycetes genomes: A test case for predicting lifestyles and emergence of pathogens.</title>
        <authorList>
            <person name="Haridas S."/>
            <person name="Albert R."/>
            <person name="Binder M."/>
            <person name="Bloem J."/>
            <person name="LaButti K."/>
            <person name="Salamov A."/>
            <person name="Andreopoulos B."/>
            <person name="Baker S."/>
            <person name="Barry K."/>
            <person name="Bills G."/>
            <person name="Bluhm B."/>
            <person name="Cannon C."/>
            <person name="Castanera R."/>
            <person name="Culley D."/>
            <person name="Daum C."/>
            <person name="Ezra D."/>
            <person name="Gonzalez J."/>
            <person name="Henrissat B."/>
            <person name="Kuo A."/>
            <person name="Liang C."/>
            <person name="Lipzen A."/>
            <person name="Lutzoni F."/>
            <person name="Magnuson J."/>
            <person name="Mondo S."/>
            <person name="Nolan M."/>
            <person name="Ohm R."/>
            <person name="Pangilinan J."/>
            <person name="Park H.-J."/>
            <person name="Ramirez L."/>
            <person name="Alfaro M."/>
            <person name="Sun H."/>
            <person name="Tritt A."/>
            <person name="Yoshinaga Y."/>
            <person name="Zwiers L.-H."/>
            <person name="Turgeon B."/>
            <person name="Goodwin S."/>
            <person name="Spatafora J."/>
            <person name="Crous P."/>
            <person name="Grigoriev I."/>
        </authorList>
    </citation>
    <scope>NUCLEOTIDE SEQUENCE [LARGE SCALE GENOMIC DNA]</scope>
    <source>
        <strain evidence="2">CECT 20119</strain>
    </source>
</reference>
<sequence>MYEGDFITTALKGQISEYFRDPSKAAFLFQSPDGEEIDCIIGQRFENYILLLQDQDGDRFTISQFHQLLDFLKAYIEDGEPAHTTKEGTAKGDKDIFAAPGDGESHGAAIVRKIDEAVNADTTAKAHKHHRRYLTSAEDVRVLRSWLGWWEEYLSDIQSVYGMQDDQELPKDITYVGWTHTPHISKQSHSLHCNSLSLVNLVDAAAIALSKEIHQSGKVVKMRYHTLRLVYDEEVSEDGEHFDSLLTGSYYWMGGLKTVFGGGFHDAAHDPEYKHLYEHNHGQLEIMGHLLDNMQRVNENMKKDIERVEMHQQLVNELKQAIEKLPTLGAEIRKGKAELRKLNHLRKLRKQQKQEVKEALLALLRAAMAKSADE</sequence>
<evidence type="ECO:0000313" key="1">
    <source>
        <dbReference type="EMBL" id="KAF2219610.1"/>
    </source>
</evidence>
<dbReference type="EMBL" id="ML992516">
    <property type="protein sequence ID" value="KAF2219610.1"/>
    <property type="molecule type" value="Genomic_DNA"/>
</dbReference>
<name>A0A6A6G2F2_9PEZI</name>
<accession>A0A6A6G2F2</accession>
<evidence type="ECO:0000313" key="2">
    <source>
        <dbReference type="Proteomes" id="UP000799538"/>
    </source>
</evidence>
<dbReference type="AlphaFoldDB" id="A0A6A6G2F2"/>
<organism evidence="1 2">
    <name type="scientific">Elsinoe ampelina</name>
    <dbReference type="NCBI Taxonomy" id="302913"/>
    <lineage>
        <taxon>Eukaryota</taxon>
        <taxon>Fungi</taxon>
        <taxon>Dikarya</taxon>
        <taxon>Ascomycota</taxon>
        <taxon>Pezizomycotina</taxon>
        <taxon>Dothideomycetes</taxon>
        <taxon>Dothideomycetidae</taxon>
        <taxon>Myriangiales</taxon>
        <taxon>Elsinoaceae</taxon>
        <taxon>Elsinoe</taxon>
    </lineage>
</organism>
<dbReference type="Proteomes" id="UP000799538">
    <property type="component" value="Unassembled WGS sequence"/>
</dbReference>
<gene>
    <name evidence="1" type="ORF">BDZ85DRAFT_44346</name>
</gene>
<protein>
    <submittedName>
        <fullName evidence="1">Uncharacterized protein</fullName>
    </submittedName>
</protein>